<reference evidence="2" key="1">
    <citation type="submission" date="2017-09" db="EMBL/GenBank/DDBJ databases">
        <title>Depth-based differentiation of microbial function through sediment-hosted aquifers and enrichment of novel symbionts in the deep terrestrial subsurface.</title>
        <authorList>
            <person name="Probst A.J."/>
            <person name="Ladd B."/>
            <person name="Jarett J.K."/>
            <person name="Geller-Mcgrath D.E."/>
            <person name="Sieber C.M.K."/>
            <person name="Emerson J.B."/>
            <person name="Anantharaman K."/>
            <person name="Thomas B.C."/>
            <person name="Malmstrom R."/>
            <person name="Stieglmeier M."/>
            <person name="Klingl A."/>
            <person name="Woyke T."/>
            <person name="Ryan C.M."/>
            <person name="Banfield J.F."/>
        </authorList>
    </citation>
    <scope>NUCLEOTIDE SEQUENCE [LARGE SCALE GENOMIC DNA]</scope>
</reference>
<accession>A0A2M7QCR5</accession>
<evidence type="ECO:0000313" key="1">
    <source>
        <dbReference type="EMBL" id="PIY68668.1"/>
    </source>
</evidence>
<dbReference type="Proteomes" id="UP000230108">
    <property type="component" value="Unassembled WGS sequence"/>
</dbReference>
<evidence type="ECO:0000313" key="2">
    <source>
        <dbReference type="Proteomes" id="UP000230108"/>
    </source>
</evidence>
<proteinExistence type="predicted"/>
<organism evidence="1 2">
    <name type="scientific">Candidatus Roizmanbacteria bacterium CG_4_10_14_0_8_um_filter_39_9</name>
    <dbReference type="NCBI Taxonomy" id="1974829"/>
    <lineage>
        <taxon>Bacteria</taxon>
        <taxon>Candidatus Roizmaniibacteriota</taxon>
    </lineage>
</organism>
<gene>
    <name evidence="1" type="ORF">COY90_04725</name>
</gene>
<name>A0A2M7QCR5_9BACT</name>
<dbReference type="AlphaFoldDB" id="A0A2M7QCR5"/>
<dbReference type="EMBL" id="PFLF01000100">
    <property type="protein sequence ID" value="PIY68668.1"/>
    <property type="molecule type" value="Genomic_DNA"/>
</dbReference>
<comment type="caution">
    <text evidence="1">The sequence shown here is derived from an EMBL/GenBank/DDBJ whole genome shotgun (WGS) entry which is preliminary data.</text>
</comment>
<sequence>MLKERNSTIELTKYNDGINVEVQPKEEQIQVLKDYLLHVLQYGTPEERIKILAGVSSKFELKNRQLMLVKYVSLFFLQIYP</sequence>
<protein>
    <submittedName>
        <fullName evidence="1">Uncharacterized protein</fullName>
    </submittedName>
</protein>